<protein>
    <submittedName>
        <fullName evidence="2 4">Uncharacterized protein</fullName>
    </submittedName>
</protein>
<dbReference type="WBParaSite" id="HNAJ_0000654201-mRNA-1">
    <property type="protein sequence ID" value="HNAJ_0000654201-mRNA-1"/>
    <property type="gene ID" value="HNAJ_0000654201"/>
</dbReference>
<dbReference type="EMBL" id="UZAE01007344">
    <property type="protein sequence ID" value="VDO02398.1"/>
    <property type="molecule type" value="Genomic_DNA"/>
</dbReference>
<accession>A0A0R3THK1</accession>
<dbReference type="Proteomes" id="UP000278807">
    <property type="component" value="Unassembled WGS sequence"/>
</dbReference>
<keyword evidence="3" id="KW-1185">Reference proteome</keyword>
<evidence type="ECO:0000313" key="2">
    <source>
        <dbReference type="EMBL" id="VDO02398.1"/>
    </source>
</evidence>
<sequence length="254" mass="27155">MGSERASFLIVNSVKPRQRSMSIPLSRLRSPGDLKIVPTNHGIESHQPMFSMRNIVSANHGGNVTGSSTMVTSINRVQTQNQSGIESHQPMYSMTQNQLVVESPQPIFVTSIPSHPTIVPLAPAFTTQVVVNAGNDDDLSPGISYKHLIFLAIESSETKCRTSALPTVSSIALQPITTISTPLTTLSSLPTSTGSLITTSASVAEDRTPPALHVNGIPEDRPTKNSEPMEHAESEFLGVTPSQSVGFECSGLLR</sequence>
<feature type="region of interest" description="Disordered" evidence="1">
    <location>
        <begin position="200"/>
        <end position="230"/>
    </location>
</feature>
<reference evidence="4" key="1">
    <citation type="submission" date="2017-02" db="UniProtKB">
        <authorList>
            <consortium name="WormBaseParasite"/>
        </authorList>
    </citation>
    <scope>IDENTIFICATION</scope>
</reference>
<feature type="compositionally biased region" description="Basic and acidic residues" evidence="1">
    <location>
        <begin position="218"/>
        <end position="230"/>
    </location>
</feature>
<gene>
    <name evidence="2" type="ORF">HNAJ_LOCUS6538</name>
</gene>
<evidence type="ECO:0000313" key="4">
    <source>
        <dbReference type="WBParaSite" id="HNAJ_0000654201-mRNA-1"/>
    </source>
</evidence>
<name>A0A0R3THK1_RODNA</name>
<reference evidence="2 3" key="2">
    <citation type="submission" date="2018-11" db="EMBL/GenBank/DDBJ databases">
        <authorList>
            <consortium name="Pathogen Informatics"/>
        </authorList>
    </citation>
    <scope>NUCLEOTIDE SEQUENCE [LARGE SCALE GENOMIC DNA]</scope>
</reference>
<organism evidence="4">
    <name type="scientific">Rodentolepis nana</name>
    <name type="common">Dwarf tapeworm</name>
    <name type="synonym">Hymenolepis nana</name>
    <dbReference type="NCBI Taxonomy" id="102285"/>
    <lineage>
        <taxon>Eukaryota</taxon>
        <taxon>Metazoa</taxon>
        <taxon>Spiralia</taxon>
        <taxon>Lophotrochozoa</taxon>
        <taxon>Platyhelminthes</taxon>
        <taxon>Cestoda</taxon>
        <taxon>Eucestoda</taxon>
        <taxon>Cyclophyllidea</taxon>
        <taxon>Hymenolepididae</taxon>
        <taxon>Rodentolepis</taxon>
    </lineage>
</organism>
<proteinExistence type="predicted"/>
<dbReference type="AlphaFoldDB" id="A0A0R3THK1"/>
<evidence type="ECO:0000256" key="1">
    <source>
        <dbReference type="SAM" id="MobiDB-lite"/>
    </source>
</evidence>
<evidence type="ECO:0000313" key="3">
    <source>
        <dbReference type="Proteomes" id="UP000278807"/>
    </source>
</evidence>